<dbReference type="GO" id="GO:0030313">
    <property type="term" value="C:cell envelope"/>
    <property type="evidence" value="ECO:0007669"/>
    <property type="project" value="UniProtKB-SubCell"/>
</dbReference>
<sequence length="278" mass="29709">MTLTSRSLLAALAFCLPAAVSAQELPARIKTAGKIIVATQPNYPPIIFKEPATNTLTGLDIEIGEAIGKELGVAIEWQETAFAQMLPSLQTGRVDMVMAGMSDKPARRETADFVDYFSSGAQFYTITALAPGLKTPEDLCGKTVGASRSTSWPAEMEAWSKENCVAKGKPALTIVGTEGSIDARTQLKTQRLQAAVQGSEVMPYFLKLEPNTYVPIGAPFTDVRGGIPFVKTTEGSQLRDAVKGALERLKAKGSYDAIFVKYGLSSSALPKITVNEGK</sequence>
<dbReference type="PROSITE" id="PS01039">
    <property type="entry name" value="SBP_BACTERIAL_3"/>
    <property type="match status" value="1"/>
</dbReference>
<dbReference type="OrthoDB" id="4577708at2"/>
<protein>
    <submittedName>
        <fullName evidence="7">ABC transporter substrate-binding protein</fullName>
    </submittedName>
</protein>
<reference evidence="7 8" key="1">
    <citation type="journal article" date="2015" name="Antonie Van Leeuwenhoek">
        <title>Bosea vaviloviae sp. nov., a new species of slow-growing rhizobia isolated from nodules of the relict species Vavilovia formosa (Stev.) Fed.</title>
        <authorList>
            <person name="Safronova V.I."/>
            <person name="Kuznetsova I.G."/>
            <person name="Sazanova A.L."/>
            <person name="Kimeklis A.K."/>
            <person name="Belimov A.A."/>
            <person name="Andronov E.E."/>
            <person name="Pinaev A.G."/>
            <person name="Chizhevskaya E.P."/>
            <person name="Pukhaev A.R."/>
            <person name="Popov K.P."/>
            <person name="Willems A."/>
            <person name="Tikhonovich I.A."/>
        </authorList>
    </citation>
    <scope>NUCLEOTIDE SEQUENCE [LARGE SCALE GENOMIC DNA]</scope>
    <source>
        <strain evidence="7 8">Vaf18</strain>
    </source>
</reference>
<dbReference type="STRING" id="1526658.BHK69_20710"/>
<dbReference type="AlphaFoldDB" id="A0A1D7U584"/>
<dbReference type="InterPro" id="IPR001638">
    <property type="entry name" value="Solute-binding_3/MltF_N"/>
</dbReference>
<dbReference type="KEGG" id="bvv:BHK69_20710"/>
<dbReference type="InterPro" id="IPR018313">
    <property type="entry name" value="SBP_3_CS"/>
</dbReference>
<evidence type="ECO:0000256" key="5">
    <source>
        <dbReference type="SAM" id="SignalP"/>
    </source>
</evidence>
<evidence type="ECO:0000256" key="2">
    <source>
        <dbReference type="ARBA" id="ARBA00010333"/>
    </source>
</evidence>
<evidence type="ECO:0000259" key="6">
    <source>
        <dbReference type="SMART" id="SM00062"/>
    </source>
</evidence>
<dbReference type="PANTHER" id="PTHR35936:SF17">
    <property type="entry name" value="ARGININE-BINDING EXTRACELLULAR PROTEIN ARTP"/>
    <property type="match status" value="1"/>
</dbReference>
<evidence type="ECO:0000256" key="3">
    <source>
        <dbReference type="ARBA" id="ARBA00022729"/>
    </source>
</evidence>
<keyword evidence="8" id="KW-1185">Reference proteome</keyword>
<dbReference type="Gene3D" id="3.40.190.10">
    <property type="entry name" value="Periplasmic binding protein-like II"/>
    <property type="match status" value="2"/>
</dbReference>
<feature type="chain" id="PRO_5009099991" evidence="5">
    <location>
        <begin position="23"/>
        <end position="278"/>
    </location>
</feature>
<dbReference type="Pfam" id="PF00497">
    <property type="entry name" value="SBP_bac_3"/>
    <property type="match status" value="1"/>
</dbReference>
<organism evidence="7 8">
    <name type="scientific">Bosea vaviloviae</name>
    <dbReference type="NCBI Taxonomy" id="1526658"/>
    <lineage>
        <taxon>Bacteria</taxon>
        <taxon>Pseudomonadati</taxon>
        <taxon>Pseudomonadota</taxon>
        <taxon>Alphaproteobacteria</taxon>
        <taxon>Hyphomicrobiales</taxon>
        <taxon>Boseaceae</taxon>
        <taxon>Bosea</taxon>
    </lineage>
</organism>
<accession>A0A1D7U584</accession>
<evidence type="ECO:0000313" key="8">
    <source>
        <dbReference type="Proteomes" id="UP000094969"/>
    </source>
</evidence>
<feature type="signal peptide" evidence="5">
    <location>
        <begin position="1"/>
        <end position="22"/>
    </location>
</feature>
<evidence type="ECO:0000313" key="7">
    <source>
        <dbReference type="EMBL" id="AOO82539.1"/>
    </source>
</evidence>
<feature type="domain" description="Solute-binding protein family 3/N-terminal" evidence="6">
    <location>
        <begin position="34"/>
        <end position="266"/>
    </location>
</feature>
<name>A0A1D7U584_9HYPH</name>
<dbReference type="RefSeq" id="WP_069691746.1">
    <property type="nucleotide sequence ID" value="NZ_CP017147.1"/>
</dbReference>
<proteinExistence type="inferred from homology"/>
<evidence type="ECO:0000256" key="4">
    <source>
        <dbReference type="RuleBase" id="RU003744"/>
    </source>
</evidence>
<dbReference type="EMBL" id="CP017147">
    <property type="protein sequence ID" value="AOO82539.1"/>
    <property type="molecule type" value="Genomic_DNA"/>
</dbReference>
<comment type="similarity">
    <text evidence="2 4">Belongs to the bacterial solute-binding protein 3 family.</text>
</comment>
<comment type="subcellular location">
    <subcellularLocation>
        <location evidence="1">Cell envelope</location>
    </subcellularLocation>
</comment>
<keyword evidence="3 5" id="KW-0732">Signal</keyword>
<dbReference type="SUPFAM" id="SSF53850">
    <property type="entry name" value="Periplasmic binding protein-like II"/>
    <property type="match status" value="1"/>
</dbReference>
<dbReference type="CDD" id="cd01004">
    <property type="entry name" value="PBP2_MidA_like"/>
    <property type="match status" value="1"/>
</dbReference>
<gene>
    <name evidence="7" type="ORF">BHK69_20710</name>
</gene>
<dbReference type="PANTHER" id="PTHR35936">
    <property type="entry name" value="MEMBRANE-BOUND LYTIC MUREIN TRANSGLYCOSYLASE F"/>
    <property type="match status" value="1"/>
</dbReference>
<evidence type="ECO:0000256" key="1">
    <source>
        <dbReference type="ARBA" id="ARBA00004196"/>
    </source>
</evidence>
<dbReference type="SMART" id="SM00062">
    <property type="entry name" value="PBPb"/>
    <property type="match status" value="1"/>
</dbReference>
<dbReference type="Proteomes" id="UP000094969">
    <property type="component" value="Chromosome"/>
</dbReference>